<evidence type="ECO:0000313" key="3">
    <source>
        <dbReference type="EMBL" id="GIF26725.1"/>
    </source>
</evidence>
<organism evidence="3 4">
    <name type="scientific">Paractinoplanes tereljensis</name>
    <dbReference type="NCBI Taxonomy" id="571912"/>
    <lineage>
        <taxon>Bacteria</taxon>
        <taxon>Bacillati</taxon>
        <taxon>Actinomycetota</taxon>
        <taxon>Actinomycetes</taxon>
        <taxon>Micromonosporales</taxon>
        <taxon>Micromonosporaceae</taxon>
        <taxon>Paractinoplanes</taxon>
    </lineage>
</organism>
<keyword evidence="1" id="KW-0521">NADP</keyword>
<dbReference type="SUPFAM" id="SSF50129">
    <property type="entry name" value="GroES-like"/>
    <property type="match status" value="1"/>
</dbReference>
<dbReference type="Proteomes" id="UP000623608">
    <property type="component" value="Unassembled WGS sequence"/>
</dbReference>
<dbReference type="PANTHER" id="PTHR44154">
    <property type="entry name" value="QUINONE OXIDOREDUCTASE"/>
    <property type="match status" value="1"/>
</dbReference>
<dbReference type="InterPro" id="IPR013154">
    <property type="entry name" value="ADH-like_N"/>
</dbReference>
<dbReference type="InterPro" id="IPR036291">
    <property type="entry name" value="NAD(P)-bd_dom_sf"/>
</dbReference>
<evidence type="ECO:0000256" key="1">
    <source>
        <dbReference type="ARBA" id="ARBA00022857"/>
    </source>
</evidence>
<accession>A0A919NWW1</accession>
<evidence type="ECO:0000313" key="4">
    <source>
        <dbReference type="Proteomes" id="UP000623608"/>
    </source>
</evidence>
<dbReference type="Gene3D" id="3.90.180.10">
    <property type="entry name" value="Medium-chain alcohol dehydrogenases, catalytic domain"/>
    <property type="match status" value="1"/>
</dbReference>
<dbReference type="InterPro" id="IPR020843">
    <property type="entry name" value="ER"/>
</dbReference>
<sequence>MRALLFDDYGPPDVLHIGRVERPLPGPGQVRIRVRAAAVNPVDWKIRSGASAAFHRLSLPHIPGLDAAGVVDEVGPGVTGLHVGDEIFGSTVTGASAEYALLDATAWAYRPAGLSWAEAAALPSAAETGLRAVDLLGVADGDTVLVNGAAGAVGLAAAQFAMARGASVIGTAGDHNHDFLAGLGITPTRYGAGLVHRVRAWTPGVNRALNAAGQGALPDLIALTGAVERVITVVAEPAAAELGVRFTTGAERRYWEALQLAVDLHEKGRFTLPVQHVFPLADGAEAHRRSEHGHGLGKLVLQP</sequence>
<dbReference type="Pfam" id="PF13602">
    <property type="entry name" value="ADH_zinc_N_2"/>
    <property type="match status" value="1"/>
</dbReference>
<dbReference type="SMART" id="SM00829">
    <property type="entry name" value="PKS_ER"/>
    <property type="match status" value="1"/>
</dbReference>
<gene>
    <name evidence="3" type="ORF">Ate02nite_94550</name>
</gene>
<dbReference type="EMBL" id="BOMY01000064">
    <property type="protein sequence ID" value="GIF26725.1"/>
    <property type="molecule type" value="Genomic_DNA"/>
</dbReference>
<dbReference type="GO" id="GO:0016491">
    <property type="term" value="F:oxidoreductase activity"/>
    <property type="evidence" value="ECO:0007669"/>
    <property type="project" value="InterPro"/>
</dbReference>
<dbReference type="Gene3D" id="3.40.50.720">
    <property type="entry name" value="NAD(P)-binding Rossmann-like Domain"/>
    <property type="match status" value="1"/>
</dbReference>
<dbReference type="Pfam" id="PF08240">
    <property type="entry name" value="ADH_N"/>
    <property type="match status" value="1"/>
</dbReference>
<protein>
    <submittedName>
        <fullName evidence="3">NADPH:quinone reductase</fullName>
    </submittedName>
</protein>
<reference evidence="3" key="1">
    <citation type="submission" date="2021-01" db="EMBL/GenBank/DDBJ databases">
        <title>Whole genome shotgun sequence of Actinoplanes tereljensis NBRC 105297.</title>
        <authorList>
            <person name="Komaki H."/>
            <person name="Tamura T."/>
        </authorList>
    </citation>
    <scope>NUCLEOTIDE SEQUENCE</scope>
    <source>
        <strain evidence="3">NBRC 105297</strain>
    </source>
</reference>
<dbReference type="PANTHER" id="PTHR44154:SF1">
    <property type="entry name" value="QUINONE OXIDOREDUCTASE"/>
    <property type="match status" value="1"/>
</dbReference>
<proteinExistence type="predicted"/>
<dbReference type="CDD" id="cd05289">
    <property type="entry name" value="MDR_like_2"/>
    <property type="match status" value="1"/>
</dbReference>
<feature type="domain" description="Enoyl reductase (ER)" evidence="2">
    <location>
        <begin position="10"/>
        <end position="301"/>
    </location>
</feature>
<comment type="caution">
    <text evidence="3">The sequence shown here is derived from an EMBL/GenBank/DDBJ whole genome shotgun (WGS) entry which is preliminary data.</text>
</comment>
<dbReference type="SUPFAM" id="SSF51735">
    <property type="entry name" value="NAD(P)-binding Rossmann-fold domains"/>
    <property type="match status" value="1"/>
</dbReference>
<evidence type="ECO:0000259" key="2">
    <source>
        <dbReference type="SMART" id="SM00829"/>
    </source>
</evidence>
<dbReference type="InterPro" id="IPR011032">
    <property type="entry name" value="GroES-like_sf"/>
</dbReference>
<dbReference type="InterPro" id="IPR051603">
    <property type="entry name" value="Zinc-ADH_QOR/CCCR"/>
</dbReference>
<dbReference type="AlphaFoldDB" id="A0A919NWW1"/>
<keyword evidence="4" id="KW-1185">Reference proteome</keyword>
<dbReference type="RefSeq" id="WP_203814662.1">
    <property type="nucleotide sequence ID" value="NZ_BOMY01000064.1"/>
</dbReference>
<name>A0A919NWW1_9ACTN</name>